<evidence type="ECO:0000313" key="4">
    <source>
        <dbReference type="EMBL" id="MBE7366314.1"/>
    </source>
</evidence>
<dbReference type="SMART" id="SM00267">
    <property type="entry name" value="GGDEF"/>
    <property type="match status" value="1"/>
</dbReference>
<dbReference type="InterPro" id="IPR000160">
    <property type="entry name" value="GGDEF_dom"/>
</dbReference>
<evidence type="ECO:0000256" key="2">
    <source>
        <dbReference type="SAM" id="Phobius"/>
    </source>
</evidence>
<feature type="region of interest" description="Disordered" evidence="1">
    <location>
        <begin position="381"/>
        <end position="421"/>
    </location>
</feature>
<dbReference type="EMBL" id="JADDIV010000001">
    <property type="protein sequence ID" value="MBE7366314.1"/>
    <property type="molecule type" value="Genomic_DNA"/>
</dbReference>
<gene>
    <name evidence="4" type="ORF">IM787_01920</name>
</gene>
<dbReference type="InterPro" id="IPR029787">
    <property type="entry name" value="Nucleotide_cyclase"/>
</dbReference>
<evidence type="ECO:0000256" key="1">
    <source>
        <dbReference type="SAM" id="MobiDB-lite"/>
    </source>
</evidence>
<comment type="caution">
    <text evidence="4">The sequence shown here is derived from an EMBL/GenBank/DDBJ whole genome shotgun (WGS) entry which is preliminary data.</text>
</comment>
<feature type="transmembrane region" description="Helical" evidence="2">
    <location>
        <begin position="126"/>
        <end position="145"/>
    </location>
</feature>
<reference evidence="4 5" key="1">
    <citation type="submission" date="2020-10" db="EMBL/GenBank/DDBJ databases">
        <title>Ramlibacter sp. HM2 16S ribosomal RNA gene Genome sequencing and assembly.</title>
        <authorList>
            <person name="Kang M."/>
        </authorList>
    </citation>
    <scope>NUCLEOTIDE SEQUENCE [LARGE SCALE GENOMIC DNA]</scope>
    <source>
        <strain evidence="4 5">HM2</strain>
    </source>
</reference>
<dbReference type="SUPFAM" id="SSF55073">
    <property type="entry name" value="Nucleotide cyclase"/>
    <property type="match status" value="1"/>
</dbReference>
<accession>A0ABR9RYM1</accession>
<evidence type="ECO:0000259" key="3">
    <source>
        <dbReference type="SMART" id="SM00267"/>
    </source>
</evidence>
<keyword evidence="5" id="KW-1185">Reference proteome</keyword>
<protein>
    <submittedName>
        <fullName evidence="4">Diguanylate cyclase</fullName>
    </submittedName>
</protein>
<evidence type="ECO:0000313" key="5">
    <source>
        <dbReference type="Proteomes" id="UP000806285"/>
    </source>
</evidence>
<feature type="transmembrane region" description="Helical" evidence="2">
    <location>
        <begin position="38"/>
        <end position="56"/>
    </location>
</feature>
<proteinExistence type="predicted"/>
<keyword evidence="2" id="KW-0472">Membrane</keyword>
<keyword evidence="2" id="KW-0812">Transmembrane</keyword>
<feature type="transmembrane region" description="Helical" evidence="2">
    <location>
        <begin position="68"/>
        <end position="90"/>
    </location>
</feature>
<dbReference type="InterPro" id="IPR043128">
    <property type="entry name" value="Rev_trsase/Diguanyl_cyclase"/>
</dbReference>
<name>A0ABR9RYM1_9BURK</name>
<organism evidence="4 5">
    <name type="scientific">Ramlibacter pallidus</name>
    <dbReference type="NCBI Taxonomy" id="2780087"/>
    <lineage>
        <taxon>Bacteria</taxon>
        <taxon>Pseudomonadati</taxon>
        <taxon>Pseudomonadota</taxon>
        <taxon>Betaproteobacteria</taxon>
        <taxon>Burkholderiales</taxon>
        <taxon>Comamonadaceae</taxon>
        <taxon>Ramlibacter</taxon>
    </lineage>
</organism>
<keyword evidence="2" id="KW-1133">Transmembrane helix</keyword>
<feature type="transmembrane region" description="Helical" evidence="2">
    <location>
        <begin position="154"/>
        <end position="176"/>
    </location>
</feature>
<feature type="transmembrane region" description="Helical" evidence="2">
    <location>
        <begin position="188"/>
        <end position="206"/>
    </location>
</feature>
<dbReference type="Proteomes" id="UP000806285">
    <property type="component" value="Unassembled WGS sequence"/>
</dbReference>
<feature type="transmembrane region" description="Helical" evidence="2">
    <location>
        <begin position="6"/>
        <end position="26"/>
    </location>
</feature>
<dbReference type="RefSeq" id="WP_193674937.1">
    <property type="nucleotide sequence ID" value="NZ_JADDIV010000001.1"/>
</dbReference>
<dbReference type="Gene3D" id="3.30.70.270">
    <property type="match status" value="1"/>
</dbReference>
<feature type="domain" description="GGDEF" evidence="3">
    <location>
        <begin position="211"/>
        <end position="387"/>
    </location>
</feature>
<sequence>MGALTMMVWSMALGAIAAVAAARVADLLARPSVSQLRAVSYHLSVFLLVLVLSGVLRVAGSPGAQRLLVLQVLAGPLCVGLSNFWIHGWLGAAHRDRFMASALRLSALLLPALAIAALWLPPAQRLPAAAAVALGGSALTCWLTFRAWRTGDPLALWMAAGCLLTLPAIAGLYAVALQPGRWGLPAQALVALCAALSNGLTGAVLWRRERHEWRTRETGGTSAIDPVTRLHSSAALVHRLVASRKRRLRTRREGALLAVTVFEPERIAALVGSAGLNEVWMTVASRLQRQVGVVNPVGRYWDRCFVALVETIPASPWLRTLGLKVAASLRRPIEVTGRGGEPVRVRLDVGVGVVHLAPGHGEVEDVLDDAQRLAEAARQMRSRTAMADPASGEVLALEQAAPAGRHGPPPPRAASLQRRAH</sequence>
<feature type="transmembrane region" description="Helical" evidence="2">
    <location>
        <begin position="102"/>
        <end position="120"/>
    </location>
</feature>